<feature type="compositionally biased region" description="Polar residues" evidence="8">
    <location>
        <begin position="20"/>
        <end position="29"/>
    </location>
</feature>
<dbReference type="GO" id="GO:0050660">
    <property type="term" value="F:flavin adenine dinucleotide binding"/>
    <property type="evidence" value="ECO:0007669"/>
    <property type="project" value="InterPro"/>
</dbReference>
<dbReference type="FunFam" id="3.50.50.60:FF:000167">
    <property type="entry name" value="Flavin-containing monooxygenase"/>
    <property type="match status" value="1"/>
</dbReference>
<evidence type="ECO:0000256" key="5">
    <source>
        <dbReference type="ARBA" id="ARBA00022857"/>
    </source>
</evidence>
<accession>A0AAV8TKQ4</accession>
<evidence type="ECO:0000256" key="8">
    <source>
        <dbReference type="SAM" id="MobiDB-lite"/>
    </source>
</evidence>
<sequence>MRNYDPSSQFAAPGPINRPHISNKSSKVSTQKAARKLYSHRKDMANYQNQIQSHRVGVIGAGISGTAAAKHLAHYSPVFEASDSLGGVWKHCSFSSTKLQTPRYDYEFSDYPWPERDSSSFPSHLEIVEYLCNYAKHFDVLKYVKFNSRVVEIRYVGDRETTQHDVIPAEYATLLRGYPIWEVAVEINQSKSLQWYAFEFLVICIGKYGDIPKMPTFAPGKGQEVFHGKVLHSLDYSKLDKDASRKLLHGKKVAIVGYRKSAIDLAMECAEANQGPNGQPCTMVIRTLHWTVPSYWIWGLPFFLFFSTRSSQFLHDRPNQGRFKTILAPLLSPMRKALSKFVESYLVWKLPLIKHGLKPDHPFLEDYASCQMAILPDNFFSEADKGNILFKRASKWWFWSGGIEFQDNTKLEADIVLLATGYDGKKKLQDLIPQPFSSLLVDSSGIMPLYRGTIHPLIPNMAFMGYVESLSNLHTAELRCKWLSRIADEKFKLPSIIKMIEHTTKETDILKRTTRFYQKQCIAAFSINYSDEICEEMGWNPWRKKNWLLEAFSPYNSQDYEEKKQT</sequence>
<comment type="cofactor">
    <cofactor evidence="1 7">
        <name>FAD</name>
        <dbReference type="ChEBI" id="CHEBI:57692"/>
    </cofactor>
</comment>
<dbReference type="EMBL" id="JAIWQS010000004">
    <property type="protein sequence ID" value="KAJ8767323.1"/>
    <property type="molecule type" value="Genomic_DNA"/>
</dbReference>
<comment type="similarity">
    <text evidence="2 7">Belongs to the FMO family.</text>
</comment>
<dbReference type="AlphaFoldDB" id="A0AAV8TKQ4"/>
<dbReference type="InterPro" id="IPR000960">
    <property type="entry name" value="Flavin_mOase"/>
</dbReference>
<dbReference type="SUPFAM" id="SSF51905">
    <property type="entry name" value="FAD/NAD(P)-binding domain"/>
    <property type="match status" value="2"/>
</dbReference>
<evidence type="ECO:0000313" key="10">
    <source>
        <dbReference type="Proteomes" id="UP001159364"/>
    </source>
</evidence>
<proteinExistence type="inferred from homology"/>
<keyword evidence="6 7" id="KW-0560">Oxidoreductase</keyword>
<evidence type="ECO:0000256" key="2">
    <source>
        <dbReference type="ARBA" id="ARBA00009183"/>
    </source>
</evidence>
<keyword evidence="7" id="KW-0503">Monooxygenase</keyword>
<dbReference type="FunFam" id="3.50.50.60:FF:000199">
    <property type="entry name" value="Flavin-containing monooxygenase"/>
    <property type="match status" value="1"/>
</dbReference>
<dbReference type="Gene3D" id="3.50.50.60">
    <property type="entry name" value="FAD/NAD(P)-binding domain"/>
    <property type="match status" value="2"/>
</dbReference>
<evidence type="ECO:0000313" key="9">
    <source>
        <dbReference type="EMBL" id="KAJ8767323.1"/>
    </source>
</evidence>
<keyword evidence="3 7" id="KW-0285">Flavoprotein</keyword>
<feature type="compositionally biased region" description="Polar residues" evidence="8">
    <location>
        <begin position="1"/>
        <end position="10"/>
    </location>
</feature>
<evidence type="ECO:0000256" key="1">
    <source>
        <dbReference type="ARBA" id="ARBA00001974"/>
    </source>
</evidence>
<dbReference type="Proteomes" id="UP001159364">
    <property type="component" value="Linkage Group LG04"/>
</dbReference>
<evidence type="ECO:0000256" key="6">
    <source>
        <dbReference type="ARBA" id="ARBA00023002"/>
    </source>
</evidence>
<protein>
    <recommendedName>
        <fullName evidence="7">Flavin-containing monooxygenase</fullName>
        <ecNumber evidence="7">1.-.-.-</ecNumber>
    </recommendedName>
</protein>
<dbReference type="EC" id="1.-.-.-" evidence="7"/>
<dbReference type="InterPro" id="IPR036188">
    <property type="entry name" value="FAD/NAD-bd_sf"/>
</dbReference>
<dbReference type="PANTHER" id="PTHR23023">
    <property type="entry name" value="DIMETHYLANILINE MONOOXYGENASE"/>
    <property type="match status" value="1"/>
</dbReference>
<dbReference type="GO" id="GO:0004499">
    <property type="term" value="F:N,N-dimethylaniline monooxygenase activity"/>
    <property type="evidence" value="ECO:0007669"/>
    <property type="project" value="InterPro"/>
</dbReference>
<organism evidence="9 10">
    <name type="scientific">Erythroxylum novogranatense</name>
    <dbReference type="NCBI Taxonomy" id="1862640"/>
    <lineage>
        <taxon>Eukaryota</taxon>
        <taxon>Viridiplantae</taxon>
        <taxon>Streptophyta</taxon>
        <taxon>Embryophyta</taxon>
        <taxon>Tracheophyta</taxon>
        <taxon>Spermatophyta</taxon>
        <taxon>Magnoliopsida</taxon>
        <taxon>eudicotyledons</taxon>
        <taxon>Gunneridae</taxon>
        <taxon>Pentapetalae</taxon>
        <taxon>rosids</taxon>
        <taxon>fabids</taxon>
        <taxon>Malpighiales</taxon>
        <taxon>Erythroxylaceae</taxon>
        <taxon>Erythroxylum</taxon>
    </lineage>
</organism>
<dbReference type="InterPro" id="IPR020946">
    <property type="entry name" value="Flavin_mOase-like"/>
</dbReference>
<feature type="region of interest" description="Disordered" evidence="8">
    <location>
        <begin position="1"/>
        <end position="29"/>
    </location>
</feature>
<evidence type="ECO:0000256" key="4">
    <source>
        <dbReference type="ARBA" id="ARBA00022827"/>
    </source>
</evidence>
<dbReference type="InterPro" id="IPR050346">
    <property type="entry name" value="FMO-like"/>
</dbReference>
<keyword evidence="10" id="KW-1185">Reference proteome</keyword>
<dbReference type="PIRSF" id="PIRSF000332">
    <property type="entry name" value="FMO"/>
    <property type="match status" value="1"/>
</dbReference>
<dbReference type="Pfam" id="PF00743">
    <property type="entry name" value="FMO-like"/>
    <property type="match status" value="1"/>
</dbReference>
<name>A0AAV8TKQ4_9ROSI</name>
<comment type="caution">
    <text evidence="9">The sequence shown here is derived from an EMBL/GenBank/DDBJ whole genome shotgun (WGS) entry which is preliminary data.</text>
</comment>
<evidence type="ECO:0000256" key="3">
    <source>
        <dbReference type="ARBA" id="ARBA00022630"/>
    </source>
</evidence>
<gene>
    <name evidence="9" type="ORF">K2173_017367</name>
</gene>
<dbReference type="GO" id="GO:0050661">
    <property type="term" value="F:NADP binding"/>
    <property type="evidence" value="ECO:0007669"/>
    <property type="project" value="InterPro"/>
</dbReference>
<keyword evidence="5" id="KW-0521">NADP</keyword>
<keyword evidence="4 7" id="KW-0274">FAD</keyword>
<evidence type="ECO:0000256" key="7">
    <source>
        <dbReference type="RuleBase" id="RU361177"/>
    </source>
</evidence>
<reference evidence="9 10" key="1">
    <citation type="submission" date="2021-09" db="EMBL/GenBank/DDBJ databases">
        <title>Genomic insights and catalytic innovation underlie evolution of tropane alkaloids biosynthesis.</title>
        <authorList>
            <person name="Wang Y.-J."/>
            <person name="Tian T."/>
            <person name="Huang J.-P."/>
            <person name="Huang S.-X."/>
        </authorList>
    </citation>
    <scope>NUCLEOTIDE SEQUENCE [LARGE SCALE GENOMIC DNA]</scope>
    <source>
        <strain evidence="9">KIB-2018</strain>
        <tissue evidence="9">Leaf</tissue>
    </source>
</reference>